<dbReference type="Pfam" id="PF07963">
    <property type="entry name" value="N_methyl"/>
    <property type="match status" value="1"/>
</dbReference>
<dbReference type="InterPro" id="IPR012902">
    <property type="entry name" value="N_methyl_site"/>
</dbReference>
<keyword evidence="4" id="KW-0488">Methylation</keyword>
<evidence type="ECO:0000256" key="8">
    <source>
        <dbReference type="ARBA" id="ARBA00023136"/>
    </source>
</evidence>
<dbReference type="AlphaFoldDB" id="A5EYA1"/>
<evidence type="ECO:0000256" key="4">
    <source>
        <dbReference type="ARBA" id="ARBA00022481"/>
    </source>
</evidence>
<name>A5EYA1_DICNV</name>
<keyword evidence="6" id="KW-0812">Transmembrane</keyword>
<proteinExistence type="inferred from homology"/>
<keyword evidence="3" id="KW-1003">Cell membrane</keyword>
<dbReference type="STRING" id="246195.DNO_0891"/>
<dbReference type="GO" id="GO:0015627">
    <property type="term" value="C:type II protein secretion system complex"/>
    <property type="evidence" value="ECO:0007669"/>
    <property type="project" value="InterPro"/>
</dbReference>
<accession>A5EYA1</accession>
<evidence type="ECO:0000313" key="12">
    <source>
        <dbReference type="EMBL" id="ABQ13290.1"/>
    </source>
</evidence>
<dbReference type="Gene3D" id="3.55.40.10">
    <property type="entry name" value="minor pseudopilin epsh domain"/>
    <property type="match status" value="1"/>
</dbReference>
<reference evidence="12 13" key="1">
    <citation type="journal article" date="2007" name="Nat. Biotechnol.">
        <title>Genome sequence and identification of candidate vaccine antigens from the animal pathogen Dichelobacter nodosus.</title>
        <authorList>
            <person name="Myers G.S."/>
            <person name="Parker D."/>
            <person name="Al-Hasani K."/>
            <person name="Kennan R.M."/>
            <person name="Seemann T."/>
            <person name="Ren Q."/>
            <person name="Badger J.H."/>
            <person name="Selengut J.D."/>
            <person name="Deboy R.T."/>
            <person name="Tettelin H."/>
            <person name="Boyce J.D."/>
            <person name="McCarl V.P."/>
            <person name="Han X."/>
            <person name="Nelson W.C."/>
            <person name="Madupu R."/>
            <person name="Mohamoud Y."/>
            <person name="Holley T."/>
            <person name="Fedorova N."/>
            <person name="Khouri H."/>
            <person name="Bottomley S.P."/>
            <person name="Whittington R.J."/>
            <person name="Adler B."/>
            <person name="Songer J.G."/>
            <person name="Rood J.I."/>
            <person name="Paulsen I.T."/>
        </authorList>
    </citation>
    <scope>NUCLEOTIDE SEQUENCE [LARGE SCALE GENOMIC DNA]</scope>
    <source>
        <strain evidence="12 13">VCS1703A</strain>
    </source>
</reference>
<evidence type="ECO:0000256" key="6">
    <source>
        <dbReference type="ARBA" id="ARBA00022692"/>
    </source>
</evidence>
<dbReference type="NCBIfam" id="TIGR02532">
    <property type="entry name" value="IV_pilin_GFxxxE"/>
    <property type="match status" value="1"/>
</dbReference>
<keyword evidence="13" id="KW-1185">Reference proteome</keyword>
<dbReference type="eggNOG" id="COG4970">
    <property type="taxonomic scope" value="Bacteria"/>
</dbReference>
<evidence type="ECO:0000256" key="1">
    <source>
        <dbReference type="ARBA" id="ARBA00004377"/>
    </source>
</evidence>
<evidence type="ECO:0000256" key="5">
    <source>
        <dbReference type="ARBA" id="ARBA00022519"/>
    </source>
</evidence>
<evidence type="ECO:0000313" key="13">
    <source>
        <dbReference type="Proteomes" id="UP000000248"/>
    </source>
</evidence>
<keyword evidence="5" id="KW-0997">Cell inner membrane</keyword>
<keyword evidence="7" id="KW-1133">Transmembrane helix</keyword>
<dbReference type="Proteomes" id="UP000000248">
    <property type="component" value="Chromosome"/>
</dbReference>
<sequence>MTQKMKGFTLLEVTVVVAILGVMMAFAAPSLKRVMVTNQMRAVAGEWRSAFYLAQKEAIRLKRPVQLCASKNGESCDNANDYSQGWIVFDVNEKKVIRDYPPIHENVVVNLGVGNGVDLIFLNNGRPPLNFVGGNLTITHKTVKGLELKLSISRAGRIQ</sequence>
<dbReference type="HOGENOM" id="CLU_084761_1_1_6"/>
<dbReference type="EMBL" id="CP000513">
    <property type="protein sequence ID" value="ABQ13290.1"/>
    <property type="molecule type" value="Genomic_DNA"/>
</dbReference>
<protein>
    <recommendedName>
        <fullName evidence="2">Type II secretion system protein H</fullName>
    </recommendedName>
    <alternativeName>
        <fullName evidence="10">General secretion pathway protein H</fullName>
    </alternativeName>
</protein>
<evidence type="ECO:0000259" key="11">
    <source>
        <dbReference type="Pfam" id="PF12019"/>
    </source>
</evidence>
<feature type="domain" description="General secretion pathway GspH" evidence="11">
    <location>
        <begin position="45"/>
        <end position="156"/>
    </location>
</feature>
<dbReference type="KEGG" id="dno:DNO_0891"/>
<dbReference type="SUPFAM" id="SSF54523">
    <property type="entry name" value="Pili subunits"/>
    <property type="match status" value="1"/>
</dbReference>
<evidence type="ECO:0000256" key="2">
    <source>
        <dbReference type="ARBA" id="ARBA00021549"/>
    </source>
</evidence>
<evidence type="ECO:0000256" key="3">
    <source>
        <dbReference type="ARBA" id="ARBA00022475"/>
    </source>
</evidence>
<dbReference type="InterPro" id="IPR045584">
    <property type="entry name" value="Pilin-like"/>
</dbReference>
<dbReference type="GO" id="GO:0015628">
    <property type="term" value="P:protein secretion by the type II secretion system"/>
    <property type="evidence" value="ECO:0007669"/>
    <property type="project" value="InterPro"/>
</dbReference>
<dbReference type="InterPro" id="IPR022346">
    <property type="entry name" value="T2SS_GspH"/>
</dbReference>
<dbReference type="Pfam" id="PF12019">
    <property type="entry name" value="GspH"/>
    <property type="match status" value="1"/>
</dbReference>
<keyword evidence="8" id="KW-0472">Membrane</keyword>
<comment type="subcellular location">
    <subcellularLocation>
        <location evidence="1">Cell inner membrane</location>
        <topology evidence="1">Single-pass membrane protein</topology>
    </subcellularLocation>
</comment>
<organism evidence="12 13">
    <name type="scientific">Dichelobacter nodosus (strain VCS1703A)</name>
    <dbReference type="NCBI Taxonomy" id="246195"/>
    <lineage>
        <taxon>Bacteria</taxon>
        <taxon>Pseudomonadati</taxon>
        <taxon>Pseudomonadota</taxon>
        <taxon>Gammaproteobacteria</taxon>
        <taxon>Cardiobacteriales</taxon>
        <taxon>Cardiobacteriaceae</taxon>
        <taxon>Dichelobacter</taxon>
    </lineage>
</organism>
<dbReference type="PROSITE" id="PS00409">
    <property type="entry name" value="PROKAR_NTER_METHYL"/>
    <property type="match status" value="1"/>
</dbReference>
<dbReference type="RefSeq" id="WP_012031207.1">
    <property type="nucleotide sequence ID" value="NC_009446.1"/>
</dbReference>
<comment type="similarity">
    <text evidence="9">Belongs to the GSP H family.</text>
</comment>
<gene>
    <name evidence="12" type="ordered locus">DNO_0891</name>
</gene>
<evidence type="ECO:0000256" key="10">
    <source>
        <dbReference type="ARBA" id="ARBA00030775"/>
    </source>
</evidence>
<dbReference type="GO" id="GO:0005886">
    <property type="term" value="C:plasma membrane"/>
    <property type="evidence" value="ECO:0007669"/>
    <property type="project" value="UniProtKB-SubCell"/>
</dbReference>
<evidence type="ECO:0000256" key="7">
    <source>
        <dbReference type="ARBA" id="ARBA00022989"/>
    </source>
</evidence>
<evidence type="ECO:0000256" key="9">
    <source>
        <dbReference type="ARBA" id="ARBA00025772"/>
    </source>
</evidence>